<proteinExistence type="predicted"/>
<comment type="caution">
    <text evidence="1">The sequence shown here is derived from an EMBL/GenBank/DDBJ whole genome shotgun (WGS) entry which is preliminary data.</text>
</comment>
<protein>
    <submittedName>
        <fullName evidence="1">Uncharacterized protein</fullName>
    </submittedName>
</protein>
<evidence type="ECO:0000313" key="1">
    <source>
        <dbReference type="EMBL" id="KAG2651262.1"/>
    </source>
</evidence>
<sequence length="101" mass="10607">MREKFPAPHQLPLPHHPPLVLAAPPVAAGARPAAPTIVSLSPQAAVPPATVCSASRCELPCLGPHHRGHADLRGRGAEEGEKIGDFLFFTGWVSCSKGIYS</sequence>
<organism evidence="1 2">
    <name type="scientific">Panicum virgatum</name>
    <name type="common">Blackwell switchgrass</name>
    <dbReference type="NCBI Taxonomy" id="38727"/>
    <lineage>
        <taxon>Eukaryota</taxon>
        <taxon>Viridiplantae</taxon>
        <taxon>Streptophyta</taxon>
        <taxon>Embryophyta</taxon>
        <taxon>Tracheophyta</taxon>
        <taxon>Spermatophyta</taxon>
        <taxon>Magnoliopsida</taxon>
        <taxon>Liliopsida</taxon>
        <taxon>Poales</taxon>
        <taxon>Poaceae</taxon>
        <taxon>PACMAD clade</taxon>
        <taxon>Panicoideae</taxon>
        <taxon>Panicodae</taxon>
        <taxon>Paniceae</taxon>
        <taxon>Panicinae</taxon>
        <taxon>Panicum</taxon>
        <taxon>Panicum sect. Hiantes</taxon>
    </lineage>
</organism>
<gene>
    <name evidence="1" type="ORF">PVAP13_1NG275319</name>
</gene>
<keyword evidence="2" id="KW-1185">Reference proteome</keyword>
<dbReference type="Proteomes" id="UP000823388">
    <property type="component" value="Chromosome 1N"/>
</dbReference>
<accession>A0A8T0WQ67</accession>
<evidence type="ECO:0000313" key="2">
    <source>
        <dbReference type="Proteomes" id="UP000823388"/>
    </source>
</evidence>
<name>A0A8T0WQ67_PANVG</name>
<reference evidence="1 2" key="1">
    <citation type="submission" date="2020-05" db="EMBL/GenBank/DDBJ databases">
        <title>WGS assembly of Panicum virgatum.</title>
        <authorList>
            <person name="Lovell J.T."/>
            <person name="Jenkins J."/>
            <person name="Shu S."/>
            <person name="Juenger T.E."/>
            <person name="Schmutz J."/>
        </authorList>
    </citation>
    <scope>NUCLEOTIDE SEQUENCE [LARGE SCALE GENOMIC DNA]</scope>
    <source>
        <strain evidence="2">cv. AP13</strain>
    </source>
</reference>
<dbReference type="EMBL" id="CM029038">
    <property type="protein sequence ID" value="KAG2651262.1"/>
    <property type="molecule type" value="Genomic_DNA"/>
</dbReference>
<dbReference type="AlphaFoldDB" id="A0A8T0WQ67"/>